<keyword evidence="10" id="KW-0169">Cobalamin biosynthesis</keyword>
<evidence type="ECO:0000256" key="17">
    <source>
        <dbReference type="ARBA" id="ARBA00030571"/>
    </source>
</evidence>
<comment type="pathway">
    <text evidence="5">Cofactor biosynthesis; adenosylcobalamin biosynthesis; adenosylcobalamin from cob(II)yrinate a,c-diamide: step 6/7.</text>
</comment>
<comment type="catalytic activity">
    <reaction evidence="3">
        <text>adenosylcob(III)inamide + GTP = adenosylcob(III)inamide phosphate + GDP + H(+)</text>
        <dbReference type="Rhea" id="RHEA:15765"/>
        <dbReference type="ChEBI" id="CHEBI:2480"/>
        <dbReference type="ChEBI" id="CHEBI:15378"/>
        <dbReference type="ChEBI" id="CHEBI:37565"/>
        <dbReference type="ChEBI" id="CHEBI:58189"/>
        <dbReference type="ChEBI" id="CHEBI:58502"/>
        <dbReference type="EC" id="2.7.1.156"/>
    </reaction>
</comment>
<comment type="catalytic activity">
    <reaction evidence="1">
        <text>adenosylcob(III)inamide + ATP = adenosylcob(III)inamide phosphate + ADP + H(+)</text>
        <dbReference type="Rhea" id="RHEA:15769"/>
        <dbReference type="ChEBI" id="CHEBI:2480"/>
        <dbReference type="ChEBI" id="CHEBI:15378"/>
        <dbReference type="ChEBI" id="CHEBI:30616"/>
        <dbReference type="ChEBI" id="CHEBI:58502"/>
        <dbReference type="ChEBI" id="CHEBI:456216"/>
        <dbReference type="EC" id="2.7.1.156"/>
    </reaction>
</comment>
<evidence type="ECO:0000256" key="13">
    <source>
        <dbReference type="ARBA" id="ARBA00022777"/>
    </source>
</evidence>
<evidence type="ECO:0000256" key="1">
    <source>
        <dbReference type="ARBA" id="ARBA00000312"/>
    </source>
</evidence>
<evidence type="ECO:0000256" key="2">
    <source>
        <dbReference type="ARBA" id="ARBA00000711"/>
    </source>
</evidence>
<evidence type="ECO:0000313" key="21">
    <source>
        <dbReference type="Proteomes" id="UP000465601"/>
    </source>
</evidence>
<dbReference type="PANTHER" id="PTHR34848:SF1">
    <property type="entry name" value="BIFUNCTIONAL ADENOSYLCOBALAMIN BIOSYNTHESIS PROTEIN COBU"/>
    <property type="match status" value="1"/>
</dbReference>
<dbReference type="InterPro" id="IPR027417">
    <property type="entry name" value="P-loop_NTPase"/>
</dbReference>
<evidence type="ECO:0000256" key="6">
    <source>
        <dbReference type="ARBA" id="ARBA00005159"/>
    </source>
</evidence>
<evidence type="ECO:0000256" key="16">
    <source>
        <dbReference type="ARBA" id="ARBA00029570"/>
    </source>
</evidence>
<feature type="active site" description="GMP-histidine intermediate" evidence="18">
    <location>
        <position position="49"/>
    </location>
</feature>
<feature type="binding site" evidence="19">
    <location>
        <begin position="33"/>
        <end position="35"/>
    </location>
    <ligand>
        <name>GTP</name>
        <dbReference type="ChEBI" id="CHEBI:37565"/>
    </ligand>
</feature>
<keyword evidence="20" id="KW-0548">Nucleotidyltransferase</keyword>
<dbReference type="GO" id="GO:0043752">
    <property type="term" value="F:adenosylcobinamide kinase activity"/>
    <property type="evidence" value="ECO:0007669"/>
    <property type="project" value="UniProtKB-EC"/>
</dbReference>
<dbReference type="OrthoDB" id="9799422at2"/>
<dbReference type="NCBIfam" id="NF004469">
    <property type="entry name" value="PRK05800.1"/>
    <property type="match status" value="1"/>
</dbReference>
<keyword evidence="14" id="KW-0067">ATP-binding</keyword>
<organism evidence="20 21">
    <name type="scientific">Alkaliphilus serpentinus</name>
    <dbReference type="NCBI Taxonomy" id="1482731"/>
    <lineage>
        <taxon>Bacteria</taxon>
        <taxon>Bacillati</taxon>
        <taxon>Bacillota</taxon>
        <taxon>Clostridia</taxon>
        <taxon>Peptostreptococcales</taxon>
        <taxon>Natronincolaceae</taxon>
        <taxon>Alkaliphilus</taxon>
    </lineage>
</organism>
<evidence type="ECO:0000256" key="11">
    <source>
        <dbReference type="ARBA" id="ARBA00022679"/>
    </source>
</evidence>
<evidence type="ECO:0000256" key="19">
    <source>
        <dbReference type="PIRSR" id="PIRSR006135-2"/>
    </source>
</evidence>
<dbReference type="Proteomes" id="UP000465601">
    <property type="component" value="Unassembled WGS sequence"/>
</dbReference>
<evidence type="ECO:0000256" key="8">
    <source>
        <dbReference type="ARBA" id="ARBA00012016"/>
    </source>
</evidence>
<dbReference type="SUPFAM" id="SSF52540">
    <property type="entry name" value="P-loop containing nucleoside triphosphate hydrolases"/>
    <property type="match status" value="1"/>
</dbReference>
<keyword evidence="21" id="KW-1185">Reference proteome</keyword>
<keyword evidence="15 19" id="KW-0342">GTP-binding</keyword>
<keyword evidence="12 19" id="KW-0547">Nucleotide-binding</keyword>
<comment type="caution">
    <text evidence="20">The sequence shown here is derived from an EMBL/GenBank/DDBJ whole genome shotgun (WGS) entry which is preliminary data.</text>
</comment>
<sequence length="180" mass="20505">MGRIILVTGGARSGKSTFAEGLVKNEKEVVYIATSRICDDEMQERVNIHRQNRPQEWRTAEATEELRKVVKDERYYLLDCLTIMTSNILFDLTKDMDIIDVGVQKRVEEKVVKEVEEIINKVQSIEGSLVMVTNEVGLSIVPENHVGRVYRDIIGRVNQRVAALCDEVYLVVCGLPLRIK</sequence>
<proteinExistence type="inferred from homology"/>
<comment type="function">
    <text evidence="4">Catalyzes ATP-dependent phosphorylation of adenosylcobinamide and addition of GMP to adenosylcobinamide phosphate.</text>
</comment>
<comment type="pathway">
    <text evidence="6">Cofactor biosynthesis; adenosylcobalamin biosynthesis; adenosylcobalamin from cob(II)yrinate a,c-diamide: step 5/7.</text>
</comment>
<dbReference type="Pfam" id="PF02283">
    <property type="entry name" value="CobU"/>
    <property type="match status" value="1"/>
</dbReference>
<evidence type="ECO:0000256" key="5">
    <source>
        <dbReference type="ARBA" id="ARBA00004692"/>
    </source>
</evidence>
<evidence type="ECO:0000256" key="7">
    <source>
        <dbReference type="ARBA" id="ARBA00007490"/>
    </source>
</evidence>
<keyword evidence="13 20" id="KW-0418">Kinase</keyword>
<dbReference type="GO" id="GO:0005524">
    <property type="term" value="F:ATP binding"/>
    <property type="evidence" value="ECO:0007669"/>
    <property type="project" value="UniProtKB-KW"/>
</dbReference>
<protein>
    <recommendedName>
        <fullName evidence="16">Adenosylcobinamide kinase</fullName>
        <ecNumber evidence="8">2.7.1.156</ecNumber>
        <ecNumber evidence="9">2.7.7.62</ecNumber>
    </recommendedName>
    <alternativeName>
        <fullName evidence="17">Adenosylcobinamide-phosphate guanylyltransferase</fullName>
    </alternativeName>
</protein>
<keyword evidence="11 20" id="KW-0808">Transferase</keyword>
<feature type="binding site" evidence="19">
    <location>
        <position position="61"/>
    </location>
    <ligand>
        <name>GTP</name>
        <dbReference type="ChEBI" id="CHEBI:37565"/>
    </ligand>
</feature>
<evidence type="ECO:0000256" key="9">
    <source>
        <dbReference type="ARBA" id="ARBA00012523"/>
    </source>
</evidence>
<accession>A0A833HRB3</accession>
<evidence type="ECO:0000256" key="12">
    <source>
        <dbReference type="ARBA" id="ARBA00022741"/>
    </source>
</evidence>
<evidence type="ECO:0000256" key="10">
    <source>
        <dbReference type="ARBA" id="ARBA00022573"/>
    </source>
</evidence>
<feature type="binding site" evidence="19">
    <location>
        <position position="79"/>
    </location>
    <ligand>
        <name>GTP</name>
        <dbReference type="ChEBI" id="CHEBI:37565"/>
    </ligand>
</feature>
<dbReference type="EC" id="2.7.7.62" evidence="9"/>
<dbReference type="RefSeq" id="WP_151864665.1">
    <property type="nucleotide sequence ID" value="NZ_WBZB01000006.1"/>
</dbReference>
<evidence type="ECO:0000256" key="4">
    <source>
        <dbReference type="ARBA" id="ARBA00003889"/>
    </source>
</evidence>
<dbReference type="AlphaFoldDB" id="A0A833HRB3"/>
<dbReference type="InterPro" id="IPR003203">
    <property type="entry name" value="CobU/CobP"/>
</dbReference>
<dbReference type="UniPathway" id="UPA00148">
    <property type="reaction ID" value="UER00236"/>
</dbReference>
<evidence type="ECO:0000256" key="15">
    <source>
        <dbReference type="ARBA" id="ARBA00023134"/>
    </source>
</evidence>
<feature type="binding site" evidence="19">
    <location>
        <begin position="9"/>
        <end position="16"/>
    </location>
    <ligand>
        <name>GTP</name>
        <dbReference type="ChEBI" id="CHEBI:37565"/>
    </ligand>
</feature>
<evidence type="ECO:0000256" key="14">
    <source>
        <dbReference type="ARBA" id="ARBA00022840"/>
    </source>
</evidence>
<gene>
    <name evidence="20" type="primary">cobU</name>
    <name evidence="20" type="ORF">F8153_01950</name>
</gene>
<dbReference type="GO" id="GO:0008820">
    <property type="term" value="F:cobinamide phosphate guanylyltransferase activity"/>
    <property type="evidence" value="ECO:0007669"/>
    <property type="project" value="UniProtKB-EC"/>
</dbReference>
<name>A0A833HRB3_9FIRM</name>
<dbReference type="CDD" id="cd00544">
    <property type="entry name" value="CobU"/>
    <property type="match status" value="1"/>
</dbReference>
<comment type="catalytic activity">
    <reaction evidence="2">
        <text>adenosylcob(III)inamide phosphate + GTP + H(+) = adenosylcob(III)inamide-GDP + diphosphate</text>
        <dbReference type="Rhea" id="RHEA:22712"/>
        <dbReference type="ChEBI" id="CHEBI:15378"/>
        <dbReference type="ChEBI" id="CHEBI:33019"/>
        <dbReference type="ChEBI" id="CHEBI:37565"/>
        <dbReference type="ChEBI" id="CHEBI:58502"/>
        <dbReference type="ChEBI" id="CHEBI:60487"/>
        <dbReference type="EC" id="2.7.7.62"/>
    </reaction>
</comment>
<evidence type="ECO:0000313" key="20">
    <source>
        <dbReference type="EMBL" id="KAB3532853.1"/>
    </source>
</evidence>
<feature type="binding site" evidence="19">
    <location>
        <begin position="50"/>
        <end position="53"/>
    </location>
    <ligand>
        <name>GTP</name>
        <dbReference type="ChEBI" id="CHEBI:37565"/>
    </ligand>
</feature>
<dbReference type="EC" id="2.7.1.156" evidence="8"/>
<evidence type="ECO:0000256" key="3">
    <source>
        <dbReference type="ARBA" id="ARBA00001522"/>
    </source>
</evidence>
<evidence type="ECO:0000256" key="18">
    <source>
        <dbReference type="PIRSR" id="PIRSR006135-1"/>
    </source>
</evidence>
<dbReference type="GO" id="GO:0005525">
    <property type="term" value="F:GTP binding"/>
    <property type="evidence" value="ECO:0007669"/>
    <property type="project" value="UniProtKB-KW"/>
</dbReference>
<dbReference type="PANTHER" id="PTHR34848">
    <property type="match status" value="1"/>
</dbReference>
<dbReference type="PIRSF" id="PIRSF006135">
    <property type="entry name" value="CobU"/>
    <property type="match status" value="1"/>
</dbReference>
<dbReference type="GO" id="GO:0009236">
    <property type="term" value="P:cobalamin biosynthetic process"/>
    <property type="evidence" value="ECO:0007669"/>
    <property type="project" value="UniProtKB-UniPathway"/>
</dbReference>
<dbReference type="EMBL" id="WBZB01000006">
    <property type="protein sequence ID" value="KAB3532853.1"/>
    <property type="molecule type" value="Genomic_DNA"/>
</dbReference>
<dbReference type="Gene3D" id="3.40.50.300">
    <property type="entry name" value="P-loop containing nucleotide triphosphate hydrolases"/>
    <property type="match status" value="1"/>
</dbReference>
<reference evidence="20 21" key="1">
    <citation type="submission" date="2019-10" db="EMBL/GenBank/DDBJ databases">
        <title>Alkaliphilus serpentinus sp. nov. and Alkaliphilus pronyensis sp. nov., two novel anaerobic alkaliphilic species isolated from the serpentinized-hosted hydrothermal field of the Prony Bay (New Caledonia).</title>
        <authorList>
            <person name="Postec A."/>
        </authorList>
    </citation>
    <scope>NUCLEOTIDE SEQUENCE [LARGE SCALE GENOMIC DNA]</scope>
    <source>
        <strain evidence="20 21">LacT</strain>
    </source>
</reference>
<comment type="similarity">
    <text evidence="7">Belongs to the CobU/CobP family.</text>
</comment>